<evidence type="ECO:0000313" key="3">
    <source>
        <dbReference type="Proteomes" id="UP000184267"/>
    </source>
</evidence>
<evidence type="ECO:0000313" key="2">
    <source>
        <dbReference type="EMBL" id="OJT09707.1"/>
    </source>
</evidence>
<reference evidence="2 3" key="1">
    <citation type="submission" date="2016-10" db="EMBL/GenBank/DDBJ databases">
        <title>Genome sequence of the basidiomycete white-rot fungus Trametes pubescens.</title>
        <authorList>
            <person name="Makela M.R."/>
            <person name="Granchi Z."/>
            <person name="Peng M."/>
            <person name="De Vries R.P."/>
            <person name="Grigoriev I."/>
            <person name="Riley R."/>
            <person name="Hilden K."/>
        </authorList>
    </citation>
    <scope>NUCLEOTIDE SEQUENCE [LARGE SCALE GENOMIC DNA]</scope>
    <source>
        <strain evidence="2 3">FBCC735</strain>
    </source>
</reference>
<dbReference type="Proteomes" id="UP000184267">
    <property type="component" value="Unassembled WGS sequence"/>
</dbReference>
<gene>
    <name evidence="2" type="ORF">TRAPUB_13812</name>
</gene>
<keyword evidence="3" id="KW-1185">Reference proteome</keyword>
<organism evidence="2 3">
    <name type="scientific">Trametes pubescens</name>
    <name type="common">White-rot fungus</name>
    <dbReference type="NCBI Taxonomy" id="154538"/>
    <lineage>
        <taxon>Eukaryota</taxon>
        <taxon>Fungi</taxon>
        <taxon>Dikarya</taxon>
        <taxon>Basidiomycota</taxon>
        <taxon>Agaricomycotina</taxon>
        <taxon>Agaricomycetes</taxon>
        <taxon>Polyporales</taxon>
        <taxon>Polyporaceae</taxon>
        <taxon>Trametes</taxon>
    </lineage>
</organism>
<dbReference type="EMBL" id="MNAD01000883">
    <property type="protein sequence ID" value="OJT09707.1"/>
    <property type="molecule type" value="Genomic_DNA"/>
</dbReference>
<feature type="compositionally biased region" description="Basic and acidic residues" evidence="1">
    <location>
        <begin position="96"/>
        <end position="105"/>
    </location>
</feature>
<dbReference type="AlphaFoldDB" id="A0A1M2VQ30"/>
<accession>A0A1M2VQ30</accession>
<evidence type="ECO:0000256" key="1">
    <source>
        <dbReference type="SAM" id="MobiDB-lite"/>
    </source>
</evidence>
<feature type="compositionally biased region" description="Basic residues" evidence="1">
    <location>
        <begin position="31"/>
        <end position="45"/>
    </location>
</feature>
<feature type="region of interest" description="Disordered" evidence="1">
    <location>
        <begin position="96"/>
        <end position="128"/>
    </location>
</feature>
<name>A0A1M2VQ30_TRAPU</name>
<protein>
    <submittedName>
        <fullName evidence="2">Uncharacterized protein</fullName>
    </submittedName>
</protein>
<comment type="caution">
    <text evidence="2">The sequence shown here is derived from an EMBL/GenBank/DDBJ whole genome shotgun (WGS) entry which is preliminary data.</text>
</comment>
<feature type="region of interest" description="Disordered" evidence="1">
    <location>
        <begin position="1"/>
        <end position="60"/>
    </location>
</feature>
<proteinExistence type="predicted"/>
<sequence length="128" mass="14394">MLHDAFSEAPPQGWRTCRPKRAMGGAPDRSRARRAWKGSKGYRKLQRAEGVARRPHGRRTVATCTSARAVPPSVRQAPTAVGRRLRAWKPRLGDRRGVLPAERRAPASPCIRRRRASMQRPVGERMPV</sequence>